<organism evidence="2 3">
    <name type="scientific">Steinernema carpocapsae</name>
    <name type="common">Entomopathogenic nematode</name>
    <dbReference type="NCBI Taxonomy" id="34508"/>
    <lineage>
        <taxon>Eukaryota</taxon>
        <taxon>Metazoa</taxon>
        <taxon>Ecdysozoa</taxon>
        <taxon>Nematoda</taxon>
        <taxon>Chromadorea</taxon>
        <taxon>Rhabditida</taxon>
        <taxon>Tylenchina</taxon>
        <taxon>Panagrolaimomorpha</taxon>
        <taxon>Strongyloidoidea</taxon>
        <taxon>Steinernematidae</taxon>
        <taxon>Steinernema</taxon>
    </lineage>
</organism>
<gene>
    <name evidence="2" type="ORF">L596_017203</name>
</gene>
<keyword evidence="3" id="KW-1185">Reference proteome</keyword>
<comment type="caution">
    <text evidence="2">The sequence shown here is derived from an EMBL/GenBank/DDBJ whole genome shotgun (WGS) entry which is preliminary data.</text>
</comment>
<feature type="chain" id="PRO_5020287416" description="Secreted protein" evidence="1">
    <location>
        <begin position="17"/>
        <end position="126"/>
    </location>
</feature>
<evidence type="ECO:0008006" key="4">
    <source>
        <dbReference type="Google" id="ProtNLM"/>
    </source>
</evidence>
<evidence type="ECO:0000313" key="2">
    <source>
        <dbReference type="EMBL" id="TKR75989.1"/>
    </source>
</evidence>
<evidence type="ECO:0000313" key="3">
    <source>
        <dbReference type="Proteomes" id="UP000298663"/>
    </source>
</evidence>
<feature type="signal peptide" evidence="1">
    <location>
        <begin position="1"/>
        <end position="16"/>
    </location>
</feature>
<dbReference type="Proteomes" id="UP000298663">
    <property type="component" value="Unassembled WGS sequence"/>
</dbReference>
<reference evidence="2 3" key="2">
    <citation type="journal article" date="2019" name="G3 (Bethesda)">
        <title>Hybrid Assembly of the Genome of the Entomopathogenic Nematode Steinernema carpocapsae Identifies the X-Chromosome.</title>
        <authorList>
            <person name="Serra L."/>
            <person name="Macchietto M."/>
            <person name="Macias-Munoz A."/>
            <person name="McGill C.J."/>
            <person name="Rodriguez I.M."/>
            <person name="Rodriguez B."/>
            <person name="Murad R."/>
            <person name="Mortazavi A."/>
        </authorList>
    </citation>
    <scope>NUCLEOTIDE SEQUENCE [LARGE SCALE GENOMIC DNA]</scope>
    <source>
        <strain evidence="2 3">ALL</strain>
    </source>
</reference>
<dbReference type="EMBL" id="AZBU02000005">
    <property type="protein sequence ID" value="TKR75989.1"/>
    <property type="molecule type" value="Genomic_DNA"/>
</dbReference>
<evidence type="ECO:0000256" key="1">
    <source>
        <dbReference type="SAM" id="SignalP"/>
    </source>
</evidence>
<reference evidence="2 3" key="1">
    <citation type="journal article" date="2015" name="Genome Biol.">
        <title>Comparative genomics of Steinernema reveals deeply conserved gene regulatory networks.</title>
        <authorList>
            <person name="Dillman A.R."/>
            <person name="Macchietto M."/>
            <person name="Porter C.F."/>
            <person name="Rogers A."/>
            <person name="Williams B."/>
            <person name="Antoshechkin I."/>
            <person name="Lee M.M."/>
            <person name="Goodwin Z."/>
            <person name="Lu X."/>
            <person name="Lewis E.E."/>
            <person name="Goodrich-Blair H."/>
            <person name="Stock S.P."/>
            <person name="Adams B.J."/>
            <person name="Sternberg P.W."/>
            <person name="Mortazavi A."/>
        </authorList>
    </citation>
    <scope>NUCLEOTIDE SEQUENCE [LARGE SCALE GENOMIC DNA]</scope>
    <source>
        <strain evidence="2 3">ALL</strain>
    </source>
</reference>
<sequence length="126" mass="14183">MFILLLHLVRVTPAHVKINMTPQSPRTLFQTSKSIYRRARASRAPRNGVEFQFLCSPGFAPMLGDRQHFFVVYGCAPTILAFADRRLSPLPSADYSPPLAVLGSTVPKRLKGRVFVGWLFLELQLL</sequence>
<protein>
    <recommendedName>
        <fullName evidence="4">Secreted protein</fullName>
    </recommendedName>
</protein>
<dbReference type="AlphaFoldDB" id="A0A4U5N0Z2"/>
<name>A0A4U5N0Z2_STECR</name>
<accession>A0A4U5N0Z2</accession>
<proteinExistence type="predicted"/>
<keyword evidence="1" id="KW-0732">Signal</keyword>